<dbReference type="SUPFAM" id="SSF46894">
    <property type="entry name" value="C-terminal effector domain of the bipartite response regulators"/>
    <property type="match status" value="1"/>
</dbReference>
<organism evidence="8">
    <name type="scientific">Streptomyces aureus</name>
    <dbReference type="NCBI Taxonomy" id="193461"/>
    <lineage>
        <taxon>Bacteria</taxon>
        <taxon>Bacillati</taxon>
        <taxon>Actinomycetota</taxon>
        <taxon>Actinomycetes</taxon>
        <taxon>Kitasatosporales</taxon>
        <taxon>Streptomycetaceae</taxon>
        <taxon>Streptomyces</taxon>
    </lineage>
</organism>
<evidence type="ECO:0000256" key="5">
    <source>
        <dbReference type="ARBA" id="ARBA00023163"/>
    </source>
</evidence>
<keyword evidence="5" id="KW-0804">Transcription</keyword>
<dbReference type="AlphaFoldDB" id="A0A088DAZ5"/>
<keyword evidence="3" id="KW-0805">Transcription regulation</keyword>
<evidence type="ECO:0000256" key="4">
    <source>
        <dbReference type="ARBA" id="ARBA00023125"/>
    </source>
</evidence>
<evidence type="ECO:0000256" key="3">
    <source>
        <dbReference type="ARBA" id="ARBA00023015"/>
    </source>
</evidence>
<dbReference type="Pfam" id="PF00486">
    <property type="entry name" value="Trans_reg_C"/>
    <property type="match status" value="1"/>
</dbReference>
<dbReference type="GO" id="GO:0000160">
    <property type="term" value="P:phosphorelay signal transduction system"/>
    <property type="evidence" value="ECO:0007669"/>
    <property type="project" value="UniProtKB-KW"/>
</dbReference>
<dbReference type="PANTHER" id="PTHR35807">
    <property type="entry name" value="TRANSCRIPTIONAL REGULATOR REDD-RELATED"/>
    <property type="match status" value="1"/>
</dbReference>
<dbReference type="InterPro" id="IPR036388">
    <property type="entry name" value="WH-like_DNA-bd_sf"/>
</dbReference>
<dbReference type="Gene3D" id="1.10.10.10">
    <property type="entry name" value="Winged helix-like DNA-binding domain superfamily/Winged helix DNA-binding domain"/>
    <property type="match status" value="1"/>
</dbReference>
<dbReference type="InterPro" id="IPR011990">
    <property type="entry name" value="TPR-like_helical_dom_sf"/>
</dbReference>
<evidence type="ECO:0000256" key="2">
    <source>
        <dbReference type="ARBA" id="ARBA00023012"/>
    </source>
</evidence>
<dbReference type="EMBL" id="KF850685">
    <property type="protein sequence ID" value="AIL50163.1"/>
    <property type="molecule type" value="Genomic_DNA"/>
</dbReference>
<dbReference type="SMART" id="SM00862">
    <property type="entry name" value="Trans_reg_C"/>
    <property type="match status" value="1"/>
</dbReference>
<feature type="domain" description="OmpR/PhoB-type" evidence="6">
    <location>
        <begin position="15"/>
        <end position="93"/>
    </location>
</feature>
<dbReference type="InterPro" id="IPR016032">
    <property type="entry name" value="Sig_transdc_resp-reg_C-effctor"/>
</dbReference>
<keyword evidence="2" id="KW-0902">Two-component regulatory system</keyword>
<proteinExistence type="inferred from homology"/>
<name>A0A088DAZ5_9ACTN</name>
<dbReference type="SMART" id="SM01043">
    <property type="entry name" value="BTAD"/>
    <property type="match status" value="1"/>
</dbReference>
<dbReference type="GO" id="GO:0003677">
    <property type="term" value="F:DNA binding"/>
    <property type="evidence" value="ECO:0007669"/>
    <property type="project" value="UniProtKB-KW"/>
</dbReference>
<gene>
    <name evidence="8" type="primary">colR5</name>
</gene>
<dbReference type="SUPFAM" id="SSF48452">
    <property type="entry name" value="TPR-like"/>
    <property type="match status" value="1"/>
</dbReference>
<accession>A0A088DAZ5</accession>
<dbReference type="Gene3D" id="1.25.40.10">
    <property type="entry name" value="Tetratricopeptide repeat domain"/>
    <property type="match status" value="1"/>
</dbReference>
<evidence type="ECO:0000259" key="6">
    <source>
        <dbReference type="SMART" id="SM00862"/>
    </source>
</evidence>
<dbReference type="InterPro" id="IPR001867">
    <property type="entry name" value="OmpR/PhoB-type_DNA-bd"/>
</dbReference>
<dbReference type="InterPro" id="IPR051677">
    <property type="entry name" value="AfsR-DnrI-RedD_regulator"/>
</dbReference>
<protein>
    <submittedName>
        <fullName evidence="8">Regulatory protein</fullName>
    </submittedName>
</protein>
<comment type="similarity">
    <text evidence="1">Belongs to the AfsR/DnrI/RedD regulatory family.</text>
</comment>
<evidence type="ECO:0000259" key="7">
    <source>
        <dbReference type="SMART" id="SM01043"/>
    </source>
</evidence>
<dbReference type="InterPro" id="IPR005158">
    <property type="entry name" value="BTAD"/>
</dbReference>
<keyword evidence="4" id="KW-0238">DNA-binding</keyword>
<dbReference type="CDD" id="cd15831">
    <property type="entry name" value="BTAD"/>
    <property type="match status" value="1"/>
</dbReference>
<evidence type="ECO:0000313" key="8">
    <source>
        <dbReference type="EMBL" id="AIL50163.1"/>
    </source>
</evidence>
<dbReference type="PANTHER" id="PTHR35807:SF1">
    <property type="entry name" value="TRANSCRIPTIONAL REGULATOR REDD"/>
    <property type="match status" value="1"/>
</dbReference>
<evidence type="ECO:0000256" key="1">
    <source>
        <dbReference type="ARBA" id="ARBA00005820"/>
    </source>
</evidence>
<dbReference type="Pfam" id="PF03704">
    <property type="entry name" value="BTAD"/>
    <property type="match status" value="1"/>
</dbReference>
<sequence>MNEFRMLGTLEIFDGHNWKPVEAPKIRTVLAVLLTANGRVVSLARLIDELWYNGPQQKRDQRNLVQQYVMKLRRRLGDRNHSVLVTKAPGYCLNFEPAQLDARRFEELHAEGQELFAAGVYERAFKVLGDALDLWRGGPLEGVPASPTVLAEAERLEEARLAAAEMRIDASHHNGGYAATLAELRTLRDANPLREGLWMKEMIALRECGRRADALEVYQRARRTLREELGLEPSVDLRDLQQRILVGFHG</sequence>
<feature type="domain" description="Bacterial transcriptional activator" evidence="7">
    <location>
        <begin position="100"/>
        <end position="245"/>
    </location>
</feature>
<reference evidence="8" key="1">
    <citation type="journal article" date="2014" name="ChemBioChem">
        <title>Biosynthesis of colabomycin E, a new manumycin-family metabolite, involves an unusual chain-length factor.</title>
        <authorList>
            <person name="Petrickova K."/>
            <person name="Pospisil S."/>
            <person name="Kuzma M."/>
            <person name="Tylova T."/>
            <person name="Jagr M."/>
            <person name="Tomek P."/>
            <person name="Chronakova A."/>
            <person name="Brabcova E."/>
            <person name="Andera L."/>
            <person name="Kristufek V."/>
            <person name="Petricek M."/>
        </authorList>
    </citation>
    <scope>NUCLEOTIDE SEQUENCE</scope>
    <source>
        <strain evidence="8">SOK1/5-04</strain>
    </source>
</reference>
<dbReference type="GO" id="GO:0006355">
    <property type="term" value="P:regulation of DNA-templated transcription"/>
    <property type="evidence" value="ECO:0007669"/>
    <property type="project" value="InterPro"/>
</dbReference>